<keyword evidence="4 12" id="KW-0349">Heme</keyword>
<keyword evidence="9 12" id="KW-0408">Iron</keyword>
<evidence type="ECO:0000256" key="13">
    <source>
        <dbReference type="RuleBase" id="RU000461"/>
    </source>
</evidence>
<dbReference type="GO" id="GO:0004497">
    <property type="term" value="F:monooxygenase activity"/>
    <property type="evidence" value="ECO:0007669"/>
    <property type="project" value="UniProtKB-KW"/>
</dbReference>
<dbReference type="EMBL" id="JACGWL010000005">
    <property type="protein sequence ID" value="KAK4402355.1"/>
    <property type="molecule type" value="Genomic_DNA"/>
</dbReference>
<evidence type="ECO:0000256" key="7">
    <source>
        <dbReference type="ARBA" id="ARBA00022989"/>
    </source>
</evidence>
<keyword evidence="10 13" id="KW-0503">Monooxygenase</keyword>
<dbReference type="InterPro" id="IPR001128">
    <property type="entry name" value="Cyt_P450"/>
</dbReference>
<dbReference type="PANTHER" id="PTHR47955:SF22">
    <property type="entry name" value="CYTOCHROME P450 83B1-LIKE"/>
    <property type="match status" value="1"/>
</dbReference>
<accession>A0AAE1WZ48</accession>
<evidence type="ECO:0000313" key="15">
    <source>
        <dbReference type="Proteomes" id="UP001289374"/>
    </source>
</evidence>
<keyword evidence="7" id="KW-1133">Transmembrane helix</keyword>
<keyword evidence="15" id="KW-1185">Reference proteome</keyword>
<proteinExistence type="inferred from homology"/>
<evidence type="ECO:0000256" key="12">
    <source>
        <dbReference type="PIRSR" id="PIRSR602401-1"/>
    </source>
</evidence>
<evidence type="ECO:0000256" key="2">
    <source>
        <dbReference type="ARBA" id="ARBA00004167"/>
    </source>
</evidence>
<dbReference type="PRINTS" id="PR00463">
    <property type="entry name" value="EP450I"/>
</dbReference>
<dbReference type="GO" id="GO:0020037">
    <property type="term" value="F:heme binding"/>
    <property type="evidence" value="ECO:0007669"/>
    <property type="project" value="InterPro"/>
</dbReference>
<dbReference type="InterPro" id="IPR036396">
    <property type="entry name" value="Cyt_P450_sf"/>
</dbReference>
<comment type="similarity">
    <text evidence="3 13">Belongs to the cytochrome P450 family.</text>
</comment>
<organism evidence="14 15">
    <name type="scientific">Sesamum angolense</name>
    <dbReference type="NCBI Taxonomy" id="2727404"/>
    <lineage>
        <taxon>Eukaryota</taxon>
        <taxon>Viridiplantae</taxon>
        <taxon>Streptophyta</taxon>
        <taxon>Embryophyta</taxon>
        <taxon>Tracheophyta</taxon>
        <taxon>Spermatophyta</taxon>
        <taxon>Magnoliopsida</taxon>
        <taxon>eudicotyledons</taxon>
        <taxon>Gunneridae</taxon>
        <taxon>Pentapetalae</taxon>
        <taxon>asterids</taxon>
        <taxon>lamiids</taxon>
        <taxon>Lamiales</taxon>
        <taxon>Pedaliaceae</taxon>
        <taxon>Sesamum</taxon>
    </lineage>
</organism>
<dbReference type="InterPro" id="IPR017972">
    <property type="entry name" value="Cyt_P450_CS"/>
</dbReference>
<dbReference type="SUPFAM" id="SSF48264">
    <property type="entry name" value="Cytochrome P450"/>
    <property type="match status" value="1"/>
</dbReference>
<sequence>MMELHLLLLAQPIILIIYLQKQKAKPVKNLHPPGPPGLPFIGLILLASRGCLITAFSGRPHLVSQQRLSYNGLDVTFSSYGNKWREMRKICIIRLFSQKQVHRSFIPVCKDEVSRMIKKIARDASLSRITNLSEMVVSFTSNTICRVAFGKRCDDDGTITSRFFDLMHETQALAGGFFVEDYLPWPKSMQGDILDSLLGLKREGSSSVDLTLEHIKAILMNILAGGTDTGSATIIWAITALMKNPLIMRKAKAEIRQQLAGKKELIEEDDIVKLPLSKSSHKGDFPVASTSSAFGPKRDNREIDPKIWKNPDEFVPERFLDSEIDVRGHHPEVIPFGIGRRGCPAMLMGMAEVELGLANLLYAFDWKSPPAMKEENVDFDGLPGLTMHKKSALCAVAKPSIVTGM</sequence>
<reference evidence="14" key="1">
    <citation type="submission" date="2020-06" db="EMBL/GenBank/DDBJ databases">
        <authorList>
            <person name="Li T."/>
            <person name="Hu X."/>
            <person name="Zhang T."/>
            <person name="Song X."/>
            <person name="Zhang H."/>
            <person name="Dai N."/>
            <person name="Sheng W."/>
            <person name="Hou X."/>
            <person name="Wei L."/>
        </authorList>
    </citation>
    <scope>NUCLEOTIDE SEQUENCE</scope>
    <source>
        <strain evidence="14">K16</strain>
        <tissue evidence="14">Leaf</tissue>
    </source>
</reference>
<reference evidence="14" key="2">
    <citation type="journal article" date="2024" name="Plant">
        <title>Genomic evolution and insights into agronomic trait innovations of Sesamum species.</title>
        <authorList>
            <person name="Miao H."/>
            <person name="Wang L."/>
            <person name="Qu L."/>
            <person name="Liu H."/>
            <person name="Sun Y."/>
            <person name="Le M."/>
            <person name="Wang Q."/>
            <person name="Wei S."/>
            <person name="Zheng Y."/>
            <person name="Lin W."/>
            <person name="Duan Y."/>
            <person name="Cao H."/>
            <person name="Xiong S."/>
            <person name="Wang X."/>
            <person name="Wei L."/>
            <person name="Li C."/>
            <person name="Ma Q."/>
            <person name="Ju M."/>
            <person name="Zhao R."/>
            <person name="Li G."/>
            <person name="Mu C."/>
            <person name="Tian Q."/>
            <person name="Mei H."/>
            <person name="Zhang T."/>
            <person name="Gao T."/>
            <person name="Zhang H."/>
        </authorList>
    </citation>
    <scope>NUCLEOTIDE SEQUENCE</scope>
    <source>
        <strain evidence="14">K16</strain>
    </source>
</reference>
<evidence type="ECO:0000256" key="4">
    <source>
        <dbReference type="ARBA" id="ARBA00022617"/>
    </source>
</evidence>
<dbReference type="AlphaFoldDB" id="A0AAE1WZ48"/>
<dbReference type="GO" id="GO:0016020">
    <property type="term" value="C:membrane"/>
    <property type="evidence" value="ECO:0007669"/>
    <property type="project" value="UniProtKB-SubCell"/>
</dbReference>
<name>A0AAE1WZ48_9LAMI</name>
<comment type="subcellular location">
    <subcellularLocation>
        <location evidence="2">Membrane</location>
        <topology evidence="2">Single-pass membrane protein</topology>
    </subcellularLocation>
</comment>
<dbReference type="Gene3D" id="1.10.630.10">
    <property type="entry name" value="Cytochrome P450"/>
    <property type="match status" value="3"/>
</dbReference>
<evidence type="ECO:0000256" key="10">
    <source>
        <dbReference type="ARBA" id="ARBA00023033"/>
    </source>
</evidence>
<evidence type="ECO:0000256" key="11">
    <source>
        <dbReference type="ARBA" id="ARBA00023136"/>
    </source>
</evidence>
<dbReference type="PROSITE" id="PS00086">
    <property type="entry name" value="CYTOCHROME_P450"/>
    <property type="match status" value="1"/>
</dbReference>
<evidence type="ECO:0000256" key="6">
    <source>
        <dbReference type="ARBA" id="ARBA00022723"/>
    </source>
</evidence>
<evidence type="ECO:0000256" key="9">
    <source>
        <dbReference type="ARBA" id="ARBA00023004"/>
    </source>
</evidence>
<keyword evidence="8 13" id="KW-0560">Oxidoreductase</keyword>
<dbReference type="Proteomes" id="UP001289374">
    <property type="component" value="Unassembled WGS sequence"/>
</dbReference>
<evidence type="ECO:0000256" key="3">
    <source>
        <dbReference type="ARBA" id="ARBA00010617"/>
    </source>
</evidence>
<protein>
    <submittedName>
        <fullName evidence="14">Cytochrome</fullName>
    </submittedName>
</protein>
<keyword evidence="11" id="KW-0472">Membrane</keyword>
<dbReference type="InterPro" id="IPR002401">
    <property type="entry name" value="Cyt_P450_E_grp-I"/>
</dbReference>
<dbReference type="GO" id="GO:0005506">
    <property type="term" value="F:iron ion binding"/>
    <property type="evidence" value="ECO:0007669"/>
    <property type="project" value="InterPro"/>
</dbReference>
<keyword evidence="6 12" id="KW-0479">Metal-binding</keyword>
<keyword evidence="5" id="KW-0812">Transmembrane</keyword>
<comment type="cofactor">
    <cofactor evidence="1 12">
        <name>heme</name>
        <dbReference type="ChEBI" id="CHEBI:30413"/>
    </cofactor>
</comment>
<dbReference type="GO" id="GO:0016705">
    <property type="term" value="F:oxidoreductase activity, acting on paired donors, with incorporation or reduction of molecular oxygen"/>
    <property type="evidence" value="ECO:0007669"/>
    <property type="project" value="InterPro"/>
</dbReference>
<evidence type="ECO:0000256" key="1">
    <source>
        <dbReference type="ARBA" id="ARBA00001971"/>
    </source>
</evidence>
<evidence type="ECO:0000256" key="5">
    <source>
        <dbReference type="ARBA" id="ARBA00022692"/>
    </source>
</evidence>
<dbReference type="PANTHER" id="PTHR47955">
    <property type="entry name" value="CYTOCHROME P450 FAMILY 71 PROTEIN"/>
    <property type="match status" value="1"/>
</dbReference>
<comment type="caution">
    <text evidence="14">The sequence shown here is derived from an EMBL/GenBank/DDBJ whole genome shotgun (WGS) entry which is preliminary data.</text>
</comment>
<feature type="binding site" description="axial binding residue" evidence="12">
    <location>
        <position position="343"/>
    </location>
    <ligand>
        <name>heme</name>
        <dbReference type="ChEBI" id="CHEBI:30413"/>
    </ligand>
    <ligandPart>
        <name>Fe</name>
        <dbReference type="ChEBI" id="CHEBI:18248"/>
    </ligandPart>
</feature>
<gene>
    <name evidence="14" type="ORF">Sango_0976200</name>
</gene>
<dbReference type="Pfam" id="PF00067">
    <property type="entry name" value="p450"/>
    <property type="match status" value="3"/>
</dbReference>
<evidence type="ECO:0000313" key="14">
    <source>
        <dbReference type="EMBL" id="KAK4402355.1"/>
    </source>
</evidence>
<evidence type="ECO:0000256" key="8">
    <source>
        <dbReference type="ARBA" id="ARBA00023002"/>
    </source>
</evidence>